<keyword evidence="2" id="KW-0812">Transmembrane</keyword>
<evidence type="ECO:0000313" key="4">
    <source>
        <dbReference type="Proteomes" id="UP001374579"/>
    </source>
</evidence>
<keyword evidence="2" id="KW-0472">Membrane</keyword>
<comment type="caution">
    <text evidence="3">The sequence shown here is derived from an EMBL/GenBank/DDBJ whole genome shotgun (WGS) entry which is preliminary data.</text>
</comment>
<reference evidence="3 4" key="1">
    <citation type="submission" date="2024-02" db="EMBL/GenBank/DDBJ databases">
        <title>Chromosome-scale genome assembly of the rough periwinkle Littorina saxatilis.</title>
        <authorList>
            <person name="De Jode A."/>
            <person name="Faria R."/>
            <person name="Formenti G."/>
            <person name="Sims Y."/>
            <person name="Smith T.P."/>
            <person name="Tracey A."/>
            <person name="Wood J.M.D."/>
            <person name="Zagrodzka Z.B."/>
            <person name="Johannesson K."/>
            <person name="Butlin R.K."/>
            <person name="Leder E.H."/>
        </authorList>
    </citation>
    <scope>NUCLEOTIDE SEQUENCE [LARGE SCALE GENOMIC DNA]</scope>
    <source>
        <strain evidence="3">Snail1</strain>
        <tissue evidence="3">Muscle</tissue>
    </source>
</reference>
<evidence type="ECO:0000256" key="2">
    <source>
        <dbReference type="SAM" id="Phobius"/>
    </source>
</evidence>
<dbReference type="Proteomes" id="UP001374579">
    <property type="component" value="Unassembled WGS sequence"/>
</dbReference>
<evidence type="ECO:0000313" key="3">
    <source>
        <dbReference type="EMBL" id="KAK7107609.1"/>
    </source>
</evidence>
<feature type="transmembrane region" description="Helical" evidence="2">
    <location>
        <begin position="89"/>
        <end position="110"/>
    </location>
</feature>
<keyword evidence="2" id="KW-1133">Transmembrane helix</keyword>
<feature type="region of interest" description="Disordered" evidence="1">
    <location>
        <begin position="1"/>
        <end position="28"/>
    </location>
</feature>
<gene>
    <name evidence="3" type="ORF">V1264_015502</name>
</gene>
<organism evidence="3 4">
    <name type="scientific">Littorina saxatilis</name>
    <dbReference type="NCBI Taxonomy" id="31220"/>
    <lineage>
        <taxon>Eukaryota</taxon>
        <taxon>Metazoa</taxon>
        <taxon>Spiralia</taxon>
        <taxon>Lophotrochozoa</taxon>
        <taxon>Mollusca</taxon>
        <taxon>Gastropoda</taxon>
        <taxon>Caenogastropoda</taxon>
        <taxon>Littorinimorpha</taxon>
        <taxon>Littorinoidea</taxon>
        <taxon>Littorinidae</taxon>
        <taxon>Littorina</taxon>
    </lineage>
</organism>
<feature type="transmembrane region" description="Helical" evidence="2">
    <location>
        <begin position="143"/>
        <end position="165"/>
    </location>
</feature>
<evidence type="ECO:0000256" key="1">
    <source>
        <dbReference type="SAM" id="MobiDB-lite"/>
    </source>
</evidence>
<accession>A0AAN9BLW3</accession>
<feature type="compositionally biased region" description="Basic and acidic residues" evidence="1">
    <location>
        <begin position="10"/>
        <end position="20"/>
    </location>
</feature>
<name>A0AAN9BLW3_9CAEN</name>
<proteinExistence type="predicted"/>
<dbReference type="EMBL" id="JBAMIC010000004">
    <property type="protein sequence ID" value="KAK7107609.1"/>
    <property type="molecule type" value="Genomic_DNA"/>
</dbReference>
<keyword evidence="4" id="KW-1185">Reference proteome</keyword>
<dbReference type="AlphaFoldDB" id="A0AAN9BLW3"/>
<sequence length="170" mass="18614">MADPKTTQQKAKEAEARAQGKGDNQATTVDLSAYLEPHDGGAGVKSFAINPHERNTAEHPDHESTFTMPVLVRRVNSEELLPSPFKSTAGMICTSYLCMLCCCCCAAFAVKRAWKAKTKRNAGVYTSAIHEAKRSCYWMKLSLAFGLVLWIIGTVLVILTLTGVIGKYKK</sequence>
<protein>
    <submittedName>
        <fullName evidence="3">Uncharacterized protein</fullName>
    </submittedName>
</protein>
<dbReference type="GO" id="GO:0016020">
    <property type="term" value="C:membrane"/>
    <property type="evidence" value="ECO:0007669"/>
    <property type="project" value="UniProtKB-SubCell"/>
</dbReference>